<feature type="compositionally biased region" description="Low complexity" evidence="1">
    <location>
        <begin position="33"/>
        <end position="43"/>
    </location>
</feature>
<evidence type="ECO:0000256" key="1">
    <source>
        <dbReference type="SAM" id="MobiDB-lite"/>
    </source>
</evidence>
<accession>A0A8J2KZN0</accession>
<dbReference type="PANTHER" id="PTHR13387">
    <property type="entry name" value="PROTEIN HGH1 HOMOLOG"/>
    <property type="match status" value="1"/>
</dbReference>
<dbReference type="Proteomes" id="UP000708208">
    <property type="component" value="Unassembled WGS sequence"/>
</dbReference>
<comment type="caution">
    <text evidence="4">The sequence shown here is derived from an EMBL/GenBank/DDBJ whole genome shotgun (WGS) entry which is preliminary data.</text>
</comment>
<feature type="region of interest" description="Disordered" evidence="1">
    <location>
        <begin position="1"/>
        <end position="43"/>
    </location>
</feature>
<proteinExistence type="predicted"/>
<evidence type="ECO:0000313" key="4">
    <source>
        <dbReference type="EMBL" id="CAG7823012.1"/>
    </source>
</evidence>
<organism evidence="4 5">
    <name type="scientific">Allacma fusca</name>
    <dbReference type="NCBI Taxonomy" id="39272"/>
    <lineage>
        <taxon>Eukaryota</taxon>
        <taxon>Metazoa</taxon>
        <taxon>Ecdysozoa</taxon>
        <taxon>Arthropoda</taxon>
        <taxon>Hexapoda</taxon>
        <taxon>Collembola</taxon>
        <taxon>Symphypleona</taxon>
        <taxon>Sminthuridae</taxon>
        <taxon>Allacma</taxon>
    </lineage>
</organism>
<evidence type="ECO:0000259" key="2">
    <source>
        <dbReference type="Pfam" id="PF04063"/>
    </source>
</evidence>
<protein>
    <recommendedName>
        <fullName evidence="6">Protein HGH1 homolog</fullName>
    </recommendedName>
</protein>
<evidence type="ECO:0000313" key="5">
    <source>
        <dbReference type="Proteomes" id="UP000708208"/>
    </source>
</evidence>
<dbReference type="EMBL" id="CAJVCH010528099">
    <property type="protein sequence ID" value="CAG7823012.1"/>
    <property type="molecule type" value="Genomic_DNA"/>
</dbReference>
<keyword evidence="5" id="KW-1185">Reference proteome</keyword>
<dbReference type="OrthoDB" id="338814at2759"/>
<dbReference type="InterPro" id="IPR007206">
    <property type="entry name" value="Protein_HGH1_C"/>
</dbReference>
<sequence>MQDERKGRTSNEGNTVAQPASKELPTSTDVRMKNSSNKTSSSTVGIDASIATENAVALSDKLKALAGYLDLTSENENFEDAVLDGLIIYISNIMTQRIEKFAGKVIGKKNWDEVDITGDVGTDVDVELLHSFFAVVTNFCSHNRSAILLMKSKELFQSLSQFWFDLKNKALFPFSLPSLQNLSTEVEKRDVLLQEHPSVLIDVIQIVKDSTEIDTFLVPLTTFLANMTTTREVRRLLLKAGENGVFEDICKCLDPMYPKDVRLMVSRFVKHMTADEVSHWYLLQESVNILPIILLPLAGGETFADDEYSTMPVELQYLEPTKTREEDSEVRENLLFALLQLCRLKRCREKVRDSNSYYILRELHKFETQESMIDLVERIVDLLIRTEEEIGEKGDFVDFQVPEIEQWLNGDFVYPEEPSNMK</sequence>
<feature type="compositionally biased region" description="Polar residues" evidence="1">
    <location>
        <begin position="10"/>
        <end position="29"/>
    </location>
</feature>
<dbReference type="Pfam" id="PF04063">
    <property type="entry name" value="DUF383"/>
    <property type="match status" value="1"/>
</dbReference>
<reference evidence="4" key="1">
    <citation type="submission" date="2021-06" db="EMBL/GenBank/DDBJ databases">
        <authorList>
            <person name="Hodson N. C."/>
            <person name="Mongue J. A."/>
            <person name="Jaron S. K."/>
        </authorList>
    </citation>
    <scope>NUCLEOTIDE SEQUENCE</scope>
</reference>
<evidence type="ECO:0008006" key="6">
    <source>
        <dbReference type="Google" id="ProtNLM"/>
    </source>
</evidence>
<dbReference type="Pfam" id="PF04064">
    <property type="entry name" value="DUF384"/>
    <property type="match status" value="1"/>
</dbReference>
<evidence type="ECO:0000259" key="3">
    <source>
        <dbReference type="Pfam" id="PF04064"/>
    </source>
</evidence>
<dbReference type="InterPro" id="IPR007205">
    <property type="entry name" value="Protein_HGH1_N"/>
</dbReference>
<gene>
    <name evidence="4" type="ORF">AFUS01_LOCUS33250</name>
</gene>
<dbReference type="PANTHER" id="PTHR13387:SF9">
    <property type="entry name" value="PROTEIN HGH1 HOMOLOG"/>
    <property type="match status" value="1"/>
</dbReference>
<feature type="domain" description="Protein HGH1 C-terminal" evidence="3">
    <location>
        <begin position="337"/>
        <end position="390"/>
    </location>
</feature>
<dbReference type="InterPro" id="IPR039717">
    <property type="entry name" value="Hgh1"/>
</dbReference>
<dbReference type="AlphaFoldDB" id="A0A8J2KZN0"/>
<feature type="domain" description="Protein HGH1 N-terminal" evidence="2">
    <location>
        <begin position="220"/>
        <end position="331"/>
    </location>
</feature>
<name>A0A8J2KZN0_9HEXA</name>